<evidence type="ECO:0000256" key="3">
    <source>
        <dbReference type="ARBA" id="ARBA00022842"/>
    </source>
</evidence>
<evidence type="ECO:0000256" key="4">
    <source>
        <dbReference type="ARBA" id="ARBA00023239"/>
    </source>
</evidence>
<dbReference type="SFLD" id="SFLDG01019">
    <property type="entry name" value="Terpene_Cyclase_Like_1_C_Termi"/>
    <property type="match status" value="1"/>
</dbReference>
<dbReference type="SFLD" id="SFLDS00005">
    <property type="entry name" value="Isoprenoid_Synthase_Type_I"/>
    <property type="match status" value="1"/>
</dbReference>
<keyword evidence="7" id="KW-1185">Reference proteome</keyword>
<dbReference type="InterPro" id="IPR001906">
    <property type="entry name" value="Terpene_synth_N"/>
</dbReference>
<dbReference type="GO" id="GO:0000287">
    <property type="term" value="F:magnesium ion binding"/>
    <property type="evidence" value="ECO:0007669"/>
    <property type="project" value="InterPro"/>
</dbReference>
<feature type="domain" description="Terpene synthase metal-binding" evidence="6">
    <location>
        <begin position="250"/>
        <end position="489"/>
    </location>
</feature>
<dbReference type="AlphaFoldDB" id="A0A6J1CEY3"/>
<comment type="cofactor">
    <cofactor evidence="1">
        <name>Mg(2+)</name>
        <dbReference type="ChEBI" id="CHEBI:18420"/>
    </cofactor>
</comment>
<evidence type="ECO:0000259" key="6">
    <source>
        <dbReference type="Pfam" id="PF03936"/>
    </source>
</evidence>
<evidence type="ECO:0000256" key="2">
    <source>
        <dbReference type="ARBA" id="ARBA00022723"/>
    </source>
</evidence>
<organism evidence="7 8">
    <name type="scientific">Momordica charantia</name>
    <name type="common">Bitter gourd</name>
    <name type="synonym">Balsam pear</name>
    <dbReference type="NCBI Taxonomy" id="3673"/>
    <lineage>
        <taxon>Eukaryota</taxon>
        <taxon>Viridiplantae</taxon>
        <taxon>Streptophyta</taxon>
        <taxon>Embryophyta</taxon>
        <taxon>Tracheophyta</taxon>
        <taxon>Spermatophyta</taxon>
        <taxon>Magnoliopsida</taxon>
        <taxon>eudicotyledons</taxon>
        <taxon>Gunneridae</taxon>
        <taxon>Pentapetalae</taxon>
        <taxon>rosids</taxon>
        <taxon>fabids</taxon>
        <taxon>Cucurbitales</taxon>
        <taxon>Cucurbitaceae</taxon>
        <taxon>Momordiceae</taxon>
        <taxon>Momordica</taxon>
    </lineage>
</organism>
<accession>A0A6J1CEY3</accession>
<dbReference type="GO" id="GO:0016114">
    <property type="term" value="P:terpenoid biosynthetic process"/>
    <property type="evidence" value="ECO:0007669"/>
    <property type="project" value="InterPro"/>
</dbReference>
<keyword evidence="3" id="KW-0460">Magnesium</keyword>
<dbReference type="RefSeq" id="XP_022140146.1">
    <property type="nucleotide sequence ID" value="XM_022284454.1"/>
</dbReference>
<dbReference type="InterPro" id="IPR034741">
    <property type="entry name" value="Terpene_cyclase-like_1_C"/>
</dbReference>
<dbReference type="PANTHER" id="PTHR31225:SF0">
    <property type="entry name" value="S-(+)-LINALOOL SYNTHASE, CHLOROPLASTIC"/>
    <property type="match status" value="1"/>
</dbReference>
<dbReference type="Gene3D" id="1.50.10.130">
    <property type="entry name" value="Terpene synthase, N-terminal domain"/>
    <property type="match status" value="1"/>
</dbReference>
<protein>
    <submittedName>
        <fullName evidence="8">(3S,6E)-nerolidol synthase 1-like</fullName>
    </submittedName>
</protein>
<dbReference type="Pfam" id="PF03936">
    <property type="entry name" value="Terpene_synth_C"/>
    <property type="match status" value="1"/>
</dbReference>
<dbReference type="SUPFAM" id="SSF48576">
    <property type="entry name" value="Terpenoid synthases"/>
    <property type="match status" value="1"/>
</dbReference>
<proteinExistence type="predicted"/>
<evidence type="ECO:0000313" key="7">
    <source>
        <dbReference type="Proteomes" id="UP000504603"/>
    </source>
</evidence>
<dbReference type="Pfam" id="PF01397">
    <property type="entry name" value="Terpene_synth"/>
    <property type="match status" value="1"/>
</dbReference>
<dbReference type="InterPro" id="IPR036965">
    <property type="entry name" value="Terpene_synth_N_sf"/>
</dbReference>
<dbReference type="InterPro" id="IPR008930">
    <property type="entry name" value="Terpenoid_cyclase/PrenylTrfase"/>
</dbReference>
<dbReference type="GeneID" id="111010876"/>
<evidence type="ECO:0000256" key="1">
    <source>
        <dbReference type="ARBA" id="ARBA00001946"/>
    </source>
</evidence>
<dbReference type="KEGG" id="mcha:111010876"/>
<dbReference type="Proteomes" id="UP000504603">
    <property type="component" value="Unplaced"/>
</dbReference>
<dbReference type="InterPro" id="IPR005630">
    <property type="entry name" value="Terpene_synthase_metal-bd"/>
</dbReference>
<reference evidence="8" key="1">
    <citation type="submission" date="2025-08" db="UniProtKB">
        <authorList>
            <consortium name="RefSeq"/>
        </authorList>
    </citation>
    <scope>IDENTIFICATION</scope>
    <source>
        <strain evidence="8">OHB3-1</strain>
    </source>
</reference>
<dbReference type="OrthoDB" id="1921927at2759"/>
<sequence length="545" mass="62016">MSETRSPALHFAALVSSSFSLSKNSADDLMGSALNSCDVRADLEHLLPITEIGEDPSLETLDLVDAAQRLGVDYRFQTEIDLILESHYAIANSPGDDLHQVALRFRLLRQRGYFVSSDVFKIFMDEEGNFKQGLEQDIKGLMSLYEASQLCILGEDILEQAANFSAQILEQYVKNNLNTNQARDVAKTLANPFHTSFSKFMVKDYLGTEHHSQATNRWAHAFQQVAKMDFNAAQNMHRQELLQFTRWWRETGLGKVMKFARDQPLKWYVCSLVCLMGPRFSEERVELSKPISFVYLIDDMFDLYGSLHQLTVFTEAVKRWDVATAETLPECMKICFKSLYEMTNQLSCKIHQKHGWDPIDSLRKSWAKLCDAFLLEAGWFTSGKSPSAEEYLRNGVISSGVHVVLVHVFFLLGQGINKRTVQLLDSNPEIISSAATILRLQDDFGSAKDENQDGYDGSYVNYYMTDNQEVSIESTRKHITNLISCAWKTLNRESLLPNNPFPLAFVEASLNIARFVPVLYGYDENQNLPTLEKLVKSMLYETVQM</sequence>
<dbReference type="SUPFAM" id="SSF48239">
    <property type="entry name" value="Terpenoid cyclases/Protein prenyltransferases"/>
    <property type="match status" value="1"/>
</dbReference>
<dbReference type="InterPro" id="IPR050148">
    <property type="entry name" value="Terpene_synthase-like"/>
</dbReference>
<dbReference type="InterPro" id="IPR008949">
    <property type="entry name" value="Isoprenoid_synthase_dom_sf"/>
</dbReference>
<feature type="domain" description="Terpene synthase N-terminal" evidence="5">
    <location>
        <begin position="39"/>
        <end position="186"/>
    </location>
</feature>
<dbReference type="GO" id="GO:0010333">
    <property type="term" value="F:terpene synthase activity"/>
    <property type="evidence" value="ECO:0007669"/>
    <property type="project" value="InterPro"/>
</dbReference>
<gene>
    <name evidence="8" type="primary">LOC111010876</name>
</gene>
<dbReference type="Gene3D" id="1.10.600.10">
    <property type="entry name" value="Farnesyl Diphosphate Synthase"/>
    <property type="match status" value="1"/>
</dbReference>
<keyword evidence="2" id="KW-0479">Metal-binding</keyword>
<keyword evidence="4" id="KW-0456">Lyase</keyword>
<evidence type="ECO:0000259" key="5">
    <source>
        <dbReference type="Pfam" id="PF01397"/>
    </source>
</evidence>
<dbReference type="PANTHER" id="PTHR31225">
    <property type="entry name" value="OS04G0344100 PROTEIN-RELATED"/>
    <property type="match status" value="1"/>
</dbReference>
<name>A0A6J1CEY3_MOMCH</name>
<evidence type="ECO:0000313" key="8">
    <source>
        <dbReference type="RefSeq" id="XP_022140146.1"/>
    </source>
</evidence>